<reference evidence="2 3" key="1">
    <citation type="journal article" date="2018" name="Sci. Rep.">
        <title>Genome sequence of the cauliflower mushroom Sparassis crispa (Hanabiratake) and its association with beneficial usage.</title>
        <authorList>
            <person name="Kiyama R."/>
            <person name="Furutani Y."/>
            <person name="Kawaguchi K."/>
            <person name="Nakanishi T."/>
        </authorList>
    </citation>
    <scope>NUCLEOTIDE SEQUENCE [LARGE SCALE GENOMIC DNA]</scope>
</reference>
<sequence length="1222" mass="133664">MNAFDIATVQVFDSAQASASSANPGSVRRKCCRTYCTNVLELGSPYKICRECREPTKQRLTQREMTQTITTCMSCFITVEIPSDFHAGQVVMCKKCYERRTAAKTRDAPTACPSSQNAAPQRSYTTAEIDAIREADAFTLAAAPLVHPAHLDVLINSNYRQQLNPLDTESYPIVSRLEALRRAGPVLAQYQQRHVIPRVPLFLCLNSRGEFVAPDVLSSSPTATTSAITPSAISPITTPSLSHDPISIPAVPRHPHERLVRKKHTRLHPTVPRMCMTFGCGKTLTVNHPSTLCAECMLRRERSSNSKQGFSNVAAQSPVEKTQCATLTPTLADATNGSFLPSMPALRTFPSQALSEVSSAHGAVPDSIDPHQLLATDRRMDVNKFLFAHPDARSKLSGQQSTISVHSAPSARVDVPMSTSSGAPRKTNVSDASHPLVRSSPVPTYTKLAERACCTPGCTGAVPPDSPWGRCVLCGLQRLKARLDASTTKSRKARDESSATAQEQPQKAHDESTKVHLSSNRDDSKSEGGKQSESLAKKMEPDTPTKDDALRRAEDVGTATAKKHPESPSSSLLLKSSKGPMTVIQDKSDPGGMQITSPARGKSVLTIKLPTSPVKAKPILAEEHVASPVKARLVLANKQVASPVHEKPRKDRRRPSKVEDRMPTAPVRERLILRIPARPRPAIKTIETPKESSVSTSKPNSPRKPIIVDAATTADQSTETVPALSTEPTPVSTEVYQSSAVVAESSATPDHTPDALVDDNAMVVDEATPASNTPVRGEGLADGINTREYFPAVSDPTSEPTLESLRSGLTESVGPLLPEKRPFSAASPISSSPPPVTSSPRPMTPASSSSPMDLLSSAVLAWDSDDSDLTPLEDSMDENESEVDRLETDKSDESDEEPLLLAYTKSRHRRPPRRLKAEPRVYYTRCHVLACQNLIVPGIPRNMCELCRERTHKSRKAESPANPELPPGHRLCALRWCYNIIPPIWEYRWKMCEPCRTRARERERRRKLRLLDIDNSNVASLSGSGVGEREQERARRSHYHKRVYTGNDTKNDQSSDGLAERATQYQHLTALLDALRLRFHTFMLGQIQYLRFKFHSHAQENPTFFGFDGEYSVVADPAGGIVDALVQGVVGEIQAAVGMDFQRAGIFRGPDYSVVTRFGCLHEVQVPVTQAEAPSSGGAGPTEMSGLLVKRMVGEAEIAVSWDRTHKFFPGQRIVVRFRLVG</sequence>
<dbReference type="AlphaFoldDB" id="A0A401H3F1"/>
<name>A0A401H3F1_9APHY</name>
<feature type="compositionally biased region" description="Basic and acidic residues" evidence="1">
    <location>
        <begin position="506"/>
        <end position="555"/>
    </location>
</feature>
<dbReference type="RefSeq" id="XP_027619845.1">
    <property type="nucleotide sequence ID" value="XM_027764044.1"/>
</dbReference>
<dbReference type="GeneID" id="38785849"/>
<evidence type="ECO:0000313" key="2">
    <source>
        <dbReference type="EMBL" id="GBE88932.1"/>
    </source>
</evidence>
<feature type="compositionally biased region" description="Low complexity" evidence="1">
    <location>
        <begin position="567"/>
        <end position="580"/>
    </location>
</feature>
<proteinExistence type="predicted"/>
<evidence type="ECO:0000256" key="1">
    <source>
        <dbReference type="SAM" id="MobiDB-lite"/>
    </source>
</evidence>
<feature type="compositionally biased region" description="Polar residues" evidence="1">
    <location>
        <begin position="1046"/>
        <end position="1056"/>
    </location>
</feature>
<dbReference type="InParanoid" id="A0A401H3F1"/>
<accession>A0A401H3F1</accession>
<organism evidence="2 3">
    <name type="scientific">Sparassis crispa</name>
    <dbReference type="NCBI Taxonomy" id="139825"/>
    <lineage>
        <taxon>Eukaryota</taxon>
        <taxon>Fungi</taxon>
        <taxon>Dikarya</taxon>
        <taxon>Basidiomycota</taxon>
        <taxon>Agaricomycotina</taxon>
        <taxon>Agaricomycetes</taxon>
        <taxon>Polyporales</taxon>
        <taxon>Sparassidaceae</taxon>
        <taxon>Sparassis</taxon>
    </lineage>
</organism>
<comment type="caution">
    <text evidence="2">The sequence shown here is derived from an EMBL/GenBank/DDBJ whole genome shotgun (WGS) entry which is preliminary data.</text>
</comment>
<feature type="region of interest" description="Disordered" evidence="1">
    <location>
        <begin position="397"/>
        <end position="438"/>
    </location>
</feature>
<evidence type="ECO:0000313" key="3">
    <source>
        <dbReference type="Proteomes" id="UP000287166"/>
    </source>
</evidence>
<feature type="compositionally biased region" description="Low complexity" evidence="1">
    <location>
        <begin position="223"/>
        <end position="240"/>
    </location>
</feature>
<feature type="compositionally biased region" description="Basic and acidic residues" evidence="1">
    <location>
        <begin position="882"/>
        <end position="891"/>
    </location>
</feature>
<feature type="compositionally biased region" description="Low complexity" evidence="1">
    <location>
        <begin position="673"/>
        <end position="683"/>
    </location>
</feature>
<feature type="region of interest" description="Disordered" evidence="1">
    <location>
        <begin position="865"/>
        <end position="896"/>
    </location>
</feature>
<feature type="region of interest" description="Disordered" evidence="1">
    <location>
        <begin position="638"/>
        <end position="732"/>
    </location>
</feature>
<feature type="compositionally biased region" description="Polar residues" evidence="1">
    <location>
        <begin position="397"/>
        <end position="407"/>
    </location>
</feature>
<feature type="compositionally biased region" description="Polar residues" evidence="1">
    <location>
        <begin position="417"/>
        <end position="431"/>
    </location>
</feature>
<feature type="compositionally biased region" description="Basic and acidic residues" evidence="1">
    <location>
        <begin position="656"/>
        <end position="672"/>
    </location>
</feature>
<feature type="region of interest" description="Disordered" evidence="1">
    <location>
        <begin position="789"/>
        <end position="852"/>
    </location>
</feature>
<feature type="compositionally biased region" description="Polar residues" evidence="1">
    <location>
        <begin position="691"/>
        <end position="700"/>
    </location>
</feature>
<feature type="region of interest" description="Disordered" evidence="1">
    <location>
        <begin position="223"/>
        <end position="252"/>
    </location>
</feature>
<dbReference type="EMBL" id="BFAD01000014">
    <property type="protein sequence ID" value="GBE88932.1"/>
    <property type="molecule type" value="Genomic_DNA"/>
</dbReference>
<feature type="region of interest" description="Disordered" evidence="1">
    <location>
        <begin position="1022"/>
        <end position="1058"/>
    </location>
</feature>
<dbReference type="OrthoDB" id="3266602at2759"/>
<protein>
    <submittedName>
        <fullName evidence="2">Uncharacterized protein</fullName>
    </submittedName>
</protein>
<dbReference type="Proteomes" id="UP000287166">
    <property type="component" value="Unassembled WGS sequence"/>
</dbReference>
<gene>
    <name evidence="2" type="ORF">SCP_1403400</name>
</gene>
<feature type="compositionally biased region" description="Low complexity" evidence="1">
    <location>
        <begin position="838"/>
        <end position="852"/>
    </location>
</feature>
<feature type="region of interest" description="Disordered" evidence="1">
    <location>
        <begin position="484"/>
        <end position="599"/>
    </location>
</feature>
<keyword evidence="3" id="KW-1185">Reference proteome</keyword>